<dbReference type="PANTHER" id="PTHR47186:SF63">
    <property type="entry name" value="C-JID DOMAIN-CONTAINING PROTEIN"/>
    <property type="match status" value="1"/>
</dbReference>
<gene>
    <name evidence="4" type="ORF">FEM48_Zijuj01G0221500</name>
</gene>
<protein>
    <recommendedName>
        <fullName evidence="3">Disease resistance R13L4/SHOC-2-like LRR domain-containing protein</fullName>
    </recommendedName>
</protein>
<evidence type="ECO:0000259" key="3">
    <source>
        <dbReference type="Pfam" id="PF23598"/>
    </source>
</evidence>
<dbReference type="PANTHER" id="PTHR47186">
    <property type="entry name" value="LEUCINE-RICH REPEAT-CONTAINING PROTEIN 57"/>
    <property type="match status" value="1"/>
</dbReference>
<evidence type="ECO:0000313" key="5">
    <source>
        <dbReference type="Proteomes" id="UP000813462"/>
    </source>
</evidence>
<evidence type="ECO:0000256" key="1">
    <source>
        <dbReference type="ARBA" id="ARBA00022614"/>
    </source>
</evidence>
<dbReference type="EMBL" id="JAEACU010000001">
    <property type="protein sequence ID" value="KAH7546630.1"/>
    <property type="molecule type" value="Genomic_DNA"/>
</dbReference>
<dbReference type="AlphaFoldDB" id="A0A978W3U6"/>
<proteinExistence type="predicted"/>
<feature type="domain" description="Disease resistance R13L4/SHOC-2-like LRR" evidence="3">
    <location>
        <begin position="51"/>
        <end position="156"/>
    </location>
</feature>
<accession>A0A978W3U6</accession>
<comment type="caution">
    <text evidence="4">The sequence shown here is derived from an EMBL/GenBank/DDBJ whole genome shotgun (WGS) entry which is preliminary data.</text>
</comment>
<dbReference type="SMART" id="SM00369">
    <property type="entry name" value="LRR_TYP"/>
    <property type="match status" value="2"/>
</dbReference>
<organism evidence="4 5">
    <name type="scientific">Ziziphus jujuba var. spinosa</name>
    <dbReference type="NCBI Taxonomy" id="714518"/>
    <lineage>
        <taxon>Eukaryota</taxon>
        <taxon>Viridiplantae</taxon>
        <taxon>Streptophyta</taxon>
        <taxon>Embryophyta</taxon>
        <taxon>Tracheophyta</taxon>
        <taxon>Spermatophyta</taxon>
        <taxon>Magnoliopsida</taxon>
        <taxon>eudicotyledons</taxon>
        <taxon>Gunneridae</taxon>
        <taxon>Pentapetalae</taxon>
        <taxon>rosids</taxon>
        <taxon>fabids</taxon>
        <taxon>Rosales</taxon>
        <taxon>Rhamnaceae</taxon>
        <taxon>Paliureae</taxon>
        <taxon>Ziziphus</taxon>
    </lineage>
</organism>
<reference evidence="4" key="1">
    <citation type="journal article" date="2021" name="Front. Plant Sci.">
        <title>Chromosome-Scale Genome Assembly for Chinese Sour Jujube and Insights Into Its Genome Evolution and Domestication Signature.</title>
        <authorList>
            <person name="Shen L.-Y."/>
            <person name="Luo H."/>
            <person name="Wang X.-L."/>
            <person name="Wang X.-M."/>
            <person name="Qiu X.-J."/>
            <person name="Liu H."/>
            <person name="Zhou S.-S."/>
            <person name="Jia K.-H."/>
            <person name="Nie S."/>
            <person name="Bao Y.-T."/>
            <person name="Zhang R.-G."/>
            <person name="Yun Q.-Z."/>
            <person name="Chai Y.-H."/>
            <person name="Lu J.-Y."/>
            <person name="Li Y."/>
            <person name="Zhao S.-W."/>
            <person name="Mao J.-F."/>
            <person name="Jia S.-G."/>
            <person name="Mao Y.-M."/>
        </authorList>
    </citation>
    <scope>NUCLEOTIDE SEQUENCE</scope>
    <source>
        <strain evidence="4">AT0</strain>
        <tissue evidence="4">Leaf</tissue>
    </source>
</reference>
<dbReference type="InterPro" id="IPR055414">
    <property type="entry name" value="LRR_R13L4/SHOC2-like"/>
</dbReference>
<dbReference type="Proteomes" id="UP000813462">
    <property type="component" value="Unassembled WGS sequence"/>
</dbReference>
<keyword evidence="1" id="KW-0433">Leucine-rich repeat</keyword>
<name>A0A978W3U6_ZIZJJ</name>
<dbReference type="InterPro" id="IPR032675">
    <property type="entry name" value="LRR_dom_sf"/>
</dbReference>
<dbReference type="SUPFAM" id="SSF52058">
    <property type="entry name" value="L domain-like"/>
    <property type="match status" value="1"/>
</dbReference>
<evidence type="ECO:0000256" key="2">
    <source>
        <dbReference type="ARBA" id="ARBA00022737"/>
    </source>
</evidence>
<sequence length="181" mass="20785">MQLTRRFGEGDKIEIWEFFTGLDDDLEVEMRAAPSGEHGNLPLNKVPERFLQGFPALRVLNMSGTRIQSLPHSLLQLRELRALLLRDCFFLEELPPLGLLRRLQVLDLSATRIRELPEEMDNLINLRQLHLSSTGLKIIRAGNVSKWSSLEVLDMTLSNYQWGTEEDVEEGQATFEEIGWP</sequence>
<dbReference type="Pfam" id="PF23598">
    <property type="entry name" value="LRR_14"/>
    <property type="match status" value="1"/>
</dbReference>
<dbReference type="InterPro" id="IPR003591">
    <property type="entry name" value="Leu-rich_rpt_typical-subtyp"/>
</dbReference>
<evidence type="ECO:0000313" key="4">
    <source>
        <dbReference type="EMBL" id="KAH7546630.1"/>
    </source>
</evidence>
<keyword evidence="2" id="KW-0677">Repeat</keyword>
<dbReference type="Gene3D" id="3.80.10.10">
    <property type="entry name" value="Ribonuclease Inhibitor"/>
    <property type="match status" value="1"/>
</dbReference>